<evidence type="ECO:0000313" key="2">
    <source>
        <dbReference type="Proteomes" id="UP001234297"/>
    </source>
</evidence>
<name>A0ACC2LUK0_PERAE</name>
<evidence type="ECO:0000313" key="1">
    <source>
        <dbReference type="EMBL" id="KAJ8636741.1"/>
    </source>
</evidence>
<proteinExistence type="predicted"/>
<accession>A0ACC2LUK0</accession>
<reference evidence="1 2" key="1">
    <citation type="journal article" date="2022" name="Hortic Res">
        <title>A haplotype resolved chromosomal level avocado genome allows analysis of novel avocado genes.</title>
        <authorList>
            <person name="Nath O."/>
            <person name="Fletcher S.J."/>
            <person name="Hayward A."/>
            <person name="Shaw L.M."/>
            <person name="Masouleh A.K."/>
            <person name="Furtado A."/>
            <person name="Henry R.J."/>
            <person name="Mitter N."/>
        </authorList>
    </citation>
    <scope>NUCLEOTIDE SEQUENCE [LARGE SCALE GENOMIC DNA]</scope>
    <source>
        <strain evidence="2">cv. Hass</strain>
    </source>
</reference>
<keyword evidence="2" id="KW-1185">Reference proteome</keyword>
<protein>
    <submittedName>
        <fullName evidence="1">Uncharacterized protein</fullName>
    </submittedName>
</protein>
<comment type="caution">
    <text evidence="1">The sequence shown here is derived from an EMBL/GenBank/DDBJ whole genome shotgun (WGS) entry which is preliminary data.</text>
</comment>
<organism evidence="1 2">
    <name type="scientific">Persea americana</name>
    <name type="common">Avocado</name>
    <dbReference type="NCBI Taxonomy" id="3435"/>
    <lineage>
        <taxon>Eukaryota</taxon>
        <taxon>Viridiplantae</taxon>
        <taxon>Streptophyta</taxon>
        <taxon>Embryophyta</taxon>
        <taxon>Tracheophyta</taxon>
        <taxon>Spermatophyta</taxon>
        <taxon>Magnoliopsida</taxon>
        <taxon>Magnoliidae</taxon>
        <taxon>Laurales</taxon>
        <taxon>Lauraceae</taxon>
        <taxon>Persea</taxon>
    </lineage>
</organism>
<gene>
    <name evidence="1" type="ORF">MRB53_011008</name>
</gene>
<dbReference type="Proteomes" id="UP001234297">
    <property type="component" value="Chromosome 3"/>
</dbReference>
<sequence>MYDSHSSLTTSSASLQIAPPNVAIKSTITDQTSGPRLAVAHIAVAAIAGGPVAAQIAVAAIAGRCHLPSPPVRHRWRSHSCCCRRERKKNQTILTQSITLRLSLHDRRRRCSVAAASQSGYLPVVAAEEEDSDWATALF</sequence>
<dbReference type="EMBL" id="CM056811">
    <property type="protein sequence ID" value="KAJ8636741.1"/>
    <property type="molecule type" value="Genomic_DNA"/>
</dbReference>